<keyword evidence="3" id="KW-0812">Transmembrane</keyword>
<dbReference type="OrthoDB" id="9815120at2"/>
<keyword evidence="3" id="KW-1133">Transmembrane helix</keyword>
<feature type="domain" description="EamA" evidence="4">
    <location>
        <begin position="168"/>
        <end position="296"/>
    </location>
</feature>
<dbReference type="GO" id="GO:0005886">
    <property type="term" value="C:plasma membrane"/>
    <property type="evidence" value="ECO:0007669"/>
    <property type="project" value="TreeGrafter"/>
</dbReference>
<dbReference type="InterPro" id="IPR037185">
    <property type="entry name" value="EmrE-like"/>
</dbReference>
<evidence type="ECO:0000313" key="5">
    <source>
        <dbReference type="EMBL" id="TPQ22666.1"/>
    </source>
</evidence>
<reference evidence="5 6" key="1">
    <citation type="submission" date="2019-06" db="EMBL/GenBank/DDBJ databases">
        <title>Streptomyces sporangiiformans sp. nov., a novel actinomycete isolated from soil in Mount Song.</title>
        <authorList>
            <person name="Han L."/>
        </authorList>
    </citation>
    <scope>NUCLEOTIDE SEQUENCE [LARGE SCALE GENOMIC DNA]</scope>
    <source>
        <strain evidence="5 6">NEAU-SSA 1</strain>
    </source>
</reference>
<dbReference type="GO" id="GO:0015565">
    <property type="term" value="F:threonine efflux transmembrane transporter activity"/>
    <property type="evidence" value="ECO:0007669"/>
    <property type="project" value="TreeGrafter"/>
</dbReference>
<feature type="transmembrane region" description="Helical" evidence="3">
    <location>
        <begin position="93"/>
        <end position="111"/>
    </location>
</feature>
<evidence type="ECO:0000256" key="3">
    <source>
        <dbReference type="SAM" id="Phobius"/>
    </source>
</evidence>
<dbReference type="PANTHER" id="PTHR22911">
    <property type="entry name" value="ACYL-MALONYL CONDENSING ENZYME-RELATED"/>
    <property type="match status" value="1"/>
</dbReference>
<sequence length="305" mass="31240">MRAAPAPAPVPVRPATPARPAPLPDPRPTQGRLAGVATMVGSGVSNQTGAAIGSLAFPVLGPVGVVAVRQYVAALVLLAVGRPKLRSFTARQWWPVLLLALVFGTMNLSLYTAIDRIGLGLAVTLEFLGPLAIALTAARRRVDACCAVIAAAGVITLMRPQSSADYVGMGLGLLAAACWASYILLNRTVGRRIPGAQGSAAAAAASALMFLPVGIVLVLRQPPTVGAVGYAVAAGVLSSAVPYLADLFTLRRVPAQAFGLFMSVNPVLAALAGWIILGQNLGWTEWASVGAIVAANSLSILTRRG</sequence>
<dbReference type="SUPFAM" id="SSF103481">
    <property type="entry name" value="Multidrug resistance efflux transporter EmrE"/>
    <property type="match status" value="2"/>
</dbReference>
<keyword evidence="6" id="KW-1185">Reference proteome</keyword>
<proteinExistence type="inferred from homology"/>
<dbReference type="AlphaFoldDB" id="A0A505DMV9"/>
<dbReference type="Pfam" id="PF00892">
    <property type="entry name" value="EamA"/>
    <property type="match status" value="1"/>
</dbReference>
<dbReference type="EMBL" id="VCHX02000079">
    <property type="protein sequence ID" value="TPQ22666.1"/>
    <property type="molecule type" value="Genomic_DNA"/>
</dbReference>
<feature type="transmembrane region" description="Helical" evidence="3">
    <location>
        <begin position="197"/>
        <end position="219"/>
    </location>
</feature>
<comment type="similarity">
    <text evidence="1">Belongs to the EamA transporter family.</text>
</comment>
<evidence type="ECO:0000313" key="6">
    <source>
        <dbReference type="Proteomes" id="UP000317378"/>
    </source>
</evidence>
<feature type="transmembrane region" description="Helical" evidence="3">
    <location>
        <begin position="117"/>
        <end position="135"/>
    </location>
</feature>
<feature type="transmembrane region" description="Helical" evidence="3">
    <location>
        <begin position="166"/>
        <end position="185"/>
    </location>
</feature>
<evidence type="ECO:0000259" key="4">
    <source>
        <dbReference type="Pfam" id="PF00892"/>
    </source>
</evidence>
<feature type="compositionally biased region" description="Pro residues" evidence="2">
    <location>
        <begin position="1"/>
        <end position="27"/>
    </location>
</feature>
<feature type="transmembrane region" description="Helical" evidence="3">
    <location>
        <begin position="225"/>
        <end position="245"/>
    </location>
</feature>
<comment type="caution">
    <text evidence="5">The sequence shown here is derived from an EMBL/GenBank/DDBJ whole genome shotgun (WGS) entry which is preliminary data.</text>
</comment>
<accession>A0A505DMV9</accession>
<feature type="transmembrane region" description="Helical" evidence="3">
    <location>
        <begin position="59"/>
        <end position="81"/>
    </location>
</feature>
<dbReference type="Proteomes" id="UP000317378">
    <property type="component" value="Unassembled WGS sequence"/>
</dbReference>
<name>A0A505DMV9_9ACTN</name>
<dbReference type="InterPro" id="IPR000620">
    <property type="entry name" value="EamA_dom"/>
</dbReference>
<dbReference type="PANTHER" id="PTHR22911:SF37">
    <property type="entry name" value="THREONINE_HOMOSERINE EXPORTER RHTA"/>
    <property type="match status" value="1"/>
</dbReference>
<feature type="region of interest" description="Disordered" evidence="2">
    <location>
        <begin position="1"/>
        <end position="28"/>
    </location>
</feature>
<organism evidence="5 6">
    <name type="scientific">Streptomyces sporangiiformans</name>
    <dbReference type="NCBI Taxonomy" id="2315329"/>
    <lineage>
        <taxon>Bacteria</taxon>
        <taxon>Bacillati</taxon>
        <taxon>Actinomycetota</taxon>
        <taxon>Actinomycetes</taxon>
        <taxon>Kitasatosporales</taxon>
        <taxon>Streptomycetaceae</taxon>
        <taxon>Streptomyces</taxon>
    </lineage>
</organism>
<feature type="transmembrane region" description="Helical" evidence="3">
    <location>
        <begin position="257"/>
        <end position="277"/>
    </location>
</feature>
<evidence type="ECO:0000256" key="2">
    <source>
        <dbReference type="SAM" id="MobiDB-lite"/>
    </source>
</evidence>
<keyword evidence="3" id="KW-0472">Membrane</keyword>
<evidence type="ECO:0000256" key="1">
    <source>
        <dbReference type="ARBA" id="ARBA00007362"/>
    </source>
</evidence>
<protein>
    <submittedName>
        <fullName evidence="5">EamA family transporter</fullName>
    </submittedName>
</protein>
<gene>
    <name evidence="5" type="ORF">FGD71_008300</name>
</gene>